<accession>A0A554VHR6</accession>
<protein>
    <submittedName>
        <fullName evidence="7">LysE family translocator</fullName>
    </submittedName>
</protein>
<gene>
    <name evidence="7" type="ORF">FOF46_16950</name>
</gene>
<evidence type="ECO:0000256" key="5">
    <source>
        <dbReference type="ARBA" id="ARBA00023136"/>
    </source>
</evidence>
<evidence type="ECO:0000313" key="8">
    <source>
        <dbReference type="Proteomes" id="UP000318833"/>
    </source>
</evidence>
<dbReference type="Proteomes" id="UP000318833">
    <property type="component" value="Unassembled WGS sequence"/>
</dbReference>
<reference evidence="7 8" key="1">
    <citation type="submission" date="2019-07" db="EMBL/GenBank/DDBJ databases">
        <title>The draft genome sequence of Aquimarina algiphila M91.</title>
        <authorList>
            <person name="Meng X."/>
        </authorList>
    </citation>
    <scope>NUCLEOTIDE SEQUENCE [LARGE SCALE GENOMIC DNA]</scope>
    <source>
        <strain evidence="7 8">M91</strain>
    </source>
</reference>
<keyword evidence="4 6" id="KW-1133">Transmembrane helix</keyword>
<feature type="transmembrane region" description="Helical" evidence="6">
    <location>
        <begin position="113"/>
        <end position="136"/>
    </location>
</feature>
<dbReference type="PANTHER" id="PTHR30086">
    <property type="entry name" value="ARGININE EXPORTER PROTEIN ARGO"/>
    <property type="match status" value="1"/>
</dbReference>
<dbReference type="GO" id="GO:0005886">
    <property type="term" value="C:plasma membrane"/>
    <property type="evidence" value="ECO:0007669"/>
    <property type="project" value="UniProtKB-SubCell"/>
</dbReference>
<feature type="transmembrane region" description="Helical" evidence="6">
    <location>
        <begin position="71"/>
        <end position="92"/>
    </location>
</feature>
<keyword evidence="8" id="KW-1185">Reference proteome</keyword>
<dbReference type="EMBL" id="VLNR01000037">
    <property type="protein sequence ID" value="TSE07105.1"/>
    <property type="molecule type" value="Genomic_DNA"/>
</dbReference>
<dbReference type="Pfam" id="PF01810">
    <property type="entry name" value="LysE"/>
    <property type="match status" value="1"/>
</dbReference>
<evidence type="ECO:0000256" key="6">
    <source>
        <dbReference type="SAM" id="Phobius"/>
    </source>
</evidence>
<organism evidence="7 8">
    <name type="scientific">Aquimarina algiphila</name>
    <dbReference type="NCBI Taxonomy" id="2047982"/>
    <lineage>
        <taxon>Bacteria</taxon>
        <taxon>Pseudomonadati</taxon>
        <taxon>Bacteroidota</taxon>
        <taxon>Flavobacteriia</taxon>
        <taxon>Flavobacteriales</taxon>
        <taxon>Flavobacteriaceae</taxon>
        <taxon>Aquimarina</taxon>
    </lineage>
</organism>
<feature type="transmembrane region" description="Helical" evidence="6">
    <location>
        <begin position="41"/>
        <end position="65"/>
    </location>
</feature>
<dbReference type="OrthoDB" id="9784202at2"/>
<keyword evidence="5 6" id="KW-0472">Membrane</keyword>
<dbReference type="PIRSF" id="PIRSF006324">
    <property type="entry name" value="LeuE"/>
    <property type="match status" value="1"/>
</dbReference>
<proteinExistence type="predicted"/>
<dbReference type="RefSeq" id="WP_143917276.1">
    <property type="nucleotide sequence ID" value="NZ_CANLFO010000019.1"/>
</dbReference>
<comment type="caution">
    <text evidence="7">The sequence shown here is derived from an EMBL/GenBank/DDBJ whole genome shotgun (WGS) entry which is preliminary data.</text>
</comment>
<evidence type="ECO:0000256" key="1">
    <source>
        <dbReference type="ARBA" id="ARBA00004651"/>
    </source>
</evidence>
<dbReference type="PANTHER" id="PTHR30086:SF20">
    <property type="entry name" value="ARGININE EXPORTER PROTEIN ARGO-RELATED"/>
    <property type="match status" value="1"/>
</dbReference>
<feature type="transmembrane region" description="Helical" evidence="6">
    <location>
        <begin position="156"/>
        <end position="181"/>
    </location>
</feature>
<name>A0A554VHR6_9FLAO</name>
<dbReference type="AlphaFoldDB" id="A0A554VHR6"/>
<keyword evidence="3 6" id="KW-0812">Transmembrane</keyword>
<dbReference type="GO" id="GO:0015171">
    <property type="term" value="F:amino acid transmembrane transporter activity"/>
    <property type="evidence" value="ECO:0007669"/>
    <property type="project" value="TreeGrafter"/>
</dbReference>
<feature type="transmembrane region" description="Helical" evidence="6">
    <location>
        <begin position="6"/>
        <end position="29"/>
    </location>
</feature>
<evidence type="ECO:0000313" key="7">
    <source>
        <dbReference type="EMBL" id="TSE07105.1"/>
    </source>
</evidence>
<sequence length="212" mass="23726">MIPLHELLVFALASLIMVLSPGPNMIYLISRSLSQGKQAGIISLFGVICGFLFHILMVSFGLTAIFFAVPYAFIVVKFLGVGYLLYLAYNTVKSDGNKIFDTKNHNLKKDNPFKLFNIGFLTNILNPKMALFYLSFFPQFIKPEYGSILSQSFQLGIVQIIISFCINFLIVISAAKMASWFAKNPIWVRVQKWFMASVLSGLAVKIAFAKAK</sequence>
<evidence type="ECO:0000256" key="2">
    <source>
        <dbReference type="ARBA" id="ARBA00022475"/>
    </source>
</evidence>
<comment type="subcellular location">
    <subcellularLocation>
        <location evidence="1">Cell membrane</location>
        <topology evidence="1">Multi-pass membrane protein</topology>
    </subcellularLocation>
</comment>
<keyword evidence="2" id="KW-1003">Cell membrane</keyword>
<evidence type="ECO:0000256" key="4">
    <source>
        <dbReference type="ARBA" id="ARBA00022989"/>
    </source>
</evidence>
<dbReference type="InterPro" id="IPR001123">
    <property type="entry name" value="LeuE-type"/>
</dbReference>
<evidence type="ECO:0000256" key="3">
    <source>
        <dbReference type="ARBA" id="ARBA00022692"/>
    </source>
</evidence>